<dbReference type="Pfam" id="PF17777">
    <property type="entry name" value="RL10P_insert"/>
    <property type="match status" value="1"/>
</dbReference>
<dbReference type="InterPro" id="IPR043164">
    <property type="entry name" value="Ribosomal_uL10-like_insert_sf"/>
</dbReference>
<dbReference type="PANTHER" id="PTHR45841:SF1">
    <property type="entry name" value="MRNA TURNOVER PROTEIN 4 HOMOLOG"/>
    <property type="match status" value="1"/>
</dbReference>
<keyword evidence="5 6" id="KW-0539">Nucleus</keyword>
<evidence type="ECO:0000256" key="7">
    <source>
        <dbReference type="SAM" id="MobiDB-lite"/>
    </source>
</evidence>
<dbReference type="OrthoDB" id="10262308at2759"/>
<dbReference type="STRING" id="181874.A0A409V9Z5"/>
<dbReference type="FunCoup" id="A0A409V9Z5">
    <property type="interactions" value="621"/>
</dbReference>
<reference evidence="9 10" key="1">
    <citation type="journal article" date="2018" name="Evol. Lett.">
        <title>Horizontal gene cluster transfer increased hallucinogenic mushroom diversity.</title>
        <authorList>
            <person name="Reynolds H.T."/>
            <person name="Vijayakumar V."/>
            <person name="Gluck-Thaler E."/>
            <person name="Korotkin H.B."/>
            <person name="Matheny P.B."/>
            <person name="Slot J.C."/>
        </authorList>
    </citation>
    <scope>NUCLEOTIDE SEQUENCE [LARGE SCALE GENOMIC DNA]</scope>
    <source>
        <strain evidence="9 10">2629</strain>
    </source>
</reference>
<keyword evidence="10" id="KW-1185">Reference proteome</keyword>
<dbReference type="GO" id="GO:0030687">
    <property type="term" value="C:preribosome, large subunit precursor"/>
    <property type="evidence" value="ECO:0007669"/>
    <property type="project" value="TreeGrafter"/>
</dbReference>
<dbReference type="InterPro" id="IPR001790">
    <property type="entry name" value="Ribosomal_uL10"/>
</dbReference>
<comment type="caution">
    <text evidence="9">The sequence shown here is derived from an EMBL/GenBank/DDBJ whole genome shotgun (WGS) entry which is preliminary data.</text>
</comment>
<dbReference type="InterPro" id="IPR040637">
    <property type="entry name" value="Ribosomal_uL10-like_insert"/>
</dbReference>
<dbReference type="Gene3D" id="3.30.70.1730">
    <property type="match status" value="1"/>
</dbReference>
<evidence type="ECO:0000256" key="5">
    <source>
        <dbReference type="ARBA" id="ARBA00023242"/>
    </source>
</evidence>
<dbReference type="InterPro" id="IPR033867">
    <property type="entry name" value="Mrt4"/>
</dbReference>
<sequence length="255" mass="28400">MPKSKRSKVVSLTKVAKKTKDQKTELMSEVQANADKYRYCWLFEVGAMRNAHLKTVRKLWKDSARIFLGRGAVMAKALGNTPEEEHRQGLHKIANKIKGQVGLLFTSSPPQEVIEWFADFSQPDYARAGNIANRTIVLPVGPVMRQHSDPPEPFPHNEDPQLRKLGLTTSMVRGVPTLTAPHKICQEGKELTAEQTQLLKLIGVKMVTFRVALLSWWDSESGEVQNVEGGGLSEHEKAGATADAEGEDDEEMNDE</sequence>
<dbReference type="GO" id="GO:0006364">
    <property type="term" value="P:rRNA processing"/>
    <property type="evidence" value="ECO:0007669"/>
    <property type="project" value="TreeGrafter"/>
</dbReference>
<accession>A0A409V9Z5</accession>
<evidence type="ECO:0000256" key="3">
    <source>
        <dbReference type="ARBA" id="ARBA00011117"/>
    </source>
</evidence>
<dbReference type="GO" id="GO:0005737">
    <property type="term" value="C:cytoplasm"/>
    <property type="evidence" value="ECO:0007669"/>
    <property type="project" value="UniProtKB-SubCell"/>
</dbReference>
<evidence type="ECO:0000313" key="9">
    <source>
        <dbReference type="EMBL" id="PPQ63623.1"/>
    </source>
</evidence>
<evidence type="ECO:0000256" key="1">
    <source>
        <dbReference type="ARBA" id="ARBA00004046"/>
    </source>
</evidence>
<dbReference type="EMBL" id="NHTK01006116">
    <property type="protein sequence ID" value="PPQ63623.1"/>
    <property type="molecule type" value="Genomic_DNA"/>
</dbReference>
<dbReference type="PANTHER" id="PTHR45841">
    <property type="entry name" value="MRNA TURNOVER PROTEIN 4 MRTO4"/>
    <property type="match status" value="1"/>
</dbReference>
<keyword evidence="4 6" id="KW-0963">Cytoplasm</keyword>
<evidence type="ECO:0000256" key="4">
    <source>
        <dbReference type="ARBA" id="ARBA00022490"/>
    </source>
</evidence>
<dbReference type="InterPro" id="IPR043141">
    <property type="entry name" value="Ribosomal_uL10-like_sf"/>
</dbReference>
<comment type="function">
    <text evidence="1 6">Component of the ribosome assembly machinery. Nuclear paralog of the ribosomal protein P0, it binds pre-60S subunits at an early stage of assembly in the nucleolus, and is replaced by P0 in cytoplasmic pre-60S subunits and mature 80S ribosomes.</text>
</comment>
<proteinExistence type="inferred from homology"/>
<dbReference type="FunFam" id="3.30.70.1730:FF:000005">
    <property type="entry name" value="Ribosome assembly factor mrt4"/>
    <property type="match status" value="1"/>
</dbReference>
<feature type="domain" description="Large ribosomal subunit protein uL10-like insertion" evidence="8">
    <location>
        <begin position="126"/>
        <end position="204"/>
    </location>
</feature>
<dbReference type="GO" id="GO:0003723">
    <property type="term" value="F:RNA binding"/>
    <property type="evidence" value="ECO:0007669"/>
    <property type="project" value="TreeGrafter"/>
</dbReference>
<evidence type="ECO:0000313" key="10">
    <source>
        <dbReference type="Proteomes" id="UP000284842"/>
    </source>
</evidence>
<protein>
    <recommendedName>
        <fullName evidence="6">Ribosome assembly factor mrt4</fullName>
    </recommendedName>
</protein>
<organism evidence="9 10">
    <name type="scientific">Panaeolus cyanescens</name>
    <dbReference type="NCBI Taxonomy" id="181874"/>
    <lineage>
        <taxon>Eukaryota</taxon>
        <taxon>Fungi</taxon>
        <taxon>Dikarya</taxon>
        <taxon>Basidiomycota</taxon>
        <taxon>Agaricomycotina</taxon>
        <taxon>Agaricomycetes</taxon>
        <taxon>Agaricomycetidae</taxon>
        <taxon>Agaricales</taxon>
        <taxon>Agaricineae</taxon>
        <taxon>Galeropsidaceae</taxon>
        <taxon>Panaeolus</taxon>
    </lineage>
</organism>
<evidence type="ECO:0000259" key="8">
    <source>
        <dbReference type="Pfam" id="PF17777"/>
    </source>
</evidence>
<evidence type="ECO:0000256" key="6">
    <source>
        <dbReference type="RuleBase" id="RU364039"/>
    </source>
</evidence>
<dbReference type="CDD" id="cd05796">
    <property type="entry name" value="Ribosomal_P0_like"/>
    <property type="match status" value="1"/>
</dbReference>
<dbReference type="AlphaFoldDB" id="A0A409V9Z5"/>
<dbReference type="GO" id="GO:0000027">
    <property type="term" value="P:ribosomal large subunit assembly"/>
    <property type="evidence" value="ECO:0007669"/>
    <property type="project" value="InterPro"/>
</dbReference>
<name>A0A409V9Z5_9AGAR</name>
<dbReference type="SUPFAM" id="SSF160369">
    <property type="entry name" value="Ribosomal protein L10-like"/>
    <property type="match status" value="1"/>
</dbReference>
<comment type="subunit">
    <text evidence="3 6">Associates with the pre-60S ribosomal particle.</text>
</comment>
<dbReference type="GO" id="GO:0005730">
    <property type="term" value="C:nucleolus"/>
    <property type="evidence" value="ECO:0007669"/>
    <property type="project" value="UniProtKB-SubCell"/>
</dbReference>
<dbReference type="Pfam" id="PF00466">
    <property type="entry name" value="Ribosomal_L10"/>
    <property type="match status" value="1"/>
</dbReference>
<dbReference type="InterPro" id="IPR051742">
    <property type="entry name" value="Ribosome_Assembly_uL10"/>
</dbReference>
<comment type="subcellular location">
    <subcellularLocation>
        <location evidence="6">Cytoplasm</location>
    </subcellularLocation>
    <subcellularLocation>
        <location evidence="6">Nucleus</location>
        <location evidence="6">Nucleolus</location>
    </subcellularLocation>
</comment>
<dbReference type="FunFam" id="3.90.105.20:FF:000003">
    <property type="entry name" value="Ribosome assembly factor mrt4"/>
    <property type="match status" value="1"/>
</dbReference>
<feature type="region of interest" description="Disordered" evidence="7">
    <location>
        <begin position="224"/>
        <end position="255"/>
    </location>
</feature>
<evidence type="ECO:0000256" key="2">
    <source>
        <dbReference type="ARBA" id="ARBA00008889"/>
    </source>
</evidence>
<comment type="similarity">
    <text evidence="2 6">Belongs to the universal ribosomal protein uL10 family.</text>
</comment>
<keyword evidence="6" id="KW-0690">Ribosome biogenesis</keyword>
<dbReference type="GO" id="GO:0000956">
    <property type="term" value="P:nuclear-transcribed mRNA catabolic process"/>
    <property type="evidence" value="ECO:0007669"/>
    <property type="project" value="TreeGrafter"/>
</dbReference>
<feature type="compositionally biased region" description="Acidic residues" evidence="7">
    <location>
        <begin position="244"/>
        <end position="255"/>
    </location>
</feature>
<dbReference type="Proteomes" id="UP000284842">
    <property type="component" value="Unassembled WGS sequence"/>
</dbReference>
<gene>
    <name evidence="9" type="ORF">CVT24_004376</name>
</gene>
<dbReference type="Gene3D" id="3.90.105.20">
    <property type="match status" value="1"/>
</dbReference>
<dbReference type="InParanoid" id="A0A409V9Z5"/>